<dbReference type="Proteomes" id="UP000824881">
    <property type="component" value="Unassembled WGS sequence"/>
</dbReference>
<name>A0ACB7IZG9_PLECO</name>
<proteinExistence type="predicted"/>
<gene>
    <name evidence="1" type="ORF">CCMSSC00406_0004986</name>
</gene>
<dbReference type="EMBL" id="WQMT02000004">
    <property type="protein sequence ID" value="KAG9223673.1"/>
    <property type="molecule type" value="Genomic_DNA"/>
</dbReference>
<reference evidence="1 2" key="1">
    <citation type="journal article" date="2021" name="Appl. Environ. Microbiol.">
        <title>Genetic linkage and physical mapping for an oyster mushroom Pleurotus cornucopiae and QTL analysis for the trait cap color.</title>
        <authorList>
            <person name="Zhang Y."/>
            <person name="Gao W."/>
            <person name="Sonnenberg A."/>
            <person name="Chen Q."/>
            <person name="Zhang J."/>
            <person name="Huang C."/>
        </authorList>
    </citation>
    <scope>NUCLEOTIDE SEQUENCE [LARGE SCALE GENOMIC DNA]</scope>
    <source>
        <strain evidence="1">CCMSSC00406</strain>
    </source>
</reference>
<accession>A0ACB7IZG9</accession>
<protein>
    <submittedName>
        <fullName evidence="1">Uncharacterized protein</fullName>
    </submittedName>
</protein>
<sequence>MLYLVHDFLLTPKLMVGWVNGNLYKPTSEVSGVLPIPDSLQVKAGMGMYIHTEHSRQLHHFLASRQGTRQPVLPINNDTEWTLFRELMARSLGLNFNGPDWDDIVVVWNSKAEIVKEISYKLPEQLKAYYNGDWKKFANIKQTKAMTATERHLVKTAIHSPQRFNAAPLAPSTERQLHSVTTGFAIPDDSTLTPSASLHCSNTDTGDQPLPQDPPLPTISPELITAHLSVAKAQQSVPIPPAEKMRKAQTCRKCALDSCGMPWA</sequence>
<comment type="caution">
    <text evidence="1">The sequence shown here is derived from an EMBL/GenBank/DDBJ whole genome shotgun (WGS) entry which is preliminary data.</text>
</comment>
<organism evidence="1 2">
    <name type="scientific">Pleurotus cornucopiae</name>
    <name type="common">Cornucopia mushroom</name>
    <dbReference type="NCBI Taxonomy" id="5321"/>
    <lineage>
        <taxon>Eukaryota</taxon>
        <taxon>Fungi</taxon>
        <taxon>Dikarya</taxon>
        <taxon>Basidiomycota</taxon>
        <taxon>Agaricomycotina</taxon>
        <taxon>Agaricomycetes</taxon>
        <taxon>Agaricomycetidae</taxon>
        <taxon>Agaricales</taxon>
        <taxon>Pleurotineae</taxon>
        <taxon>Pleurotaceae</taxon>
        <taxon>Pleurotus</taxon>
    </lineage>
</organism>
<evidence type="ECO:0000313" key="1">
    <source>
        <dbReference type="EMBL" id="KAG9223673.1"/>
    </source>
</evidence>
<keyword evidence="2" id="KW-1185">Reference proteome</keyword>
<evidence type="ECO:0000313" key="2">
    <source>
        <dbReference type="Proteomes" id="UP000824881"/>
    </source>
</evidence>